<dbReference type="PANTHER" id="PTHR43194:SF2">
    <property type="entry name" value="PEROXISOMAL MEMBRANE PROTEIN LPX1"/>
    <property type="match status" value="1"/>
</dbReference>
<dbReference type="SUPFAM" id="SSF53474">
    <property type="entry name" value="alpha/beta-Hydrolases"/>
    <property type="match status" value="1"/>
</dbReference>
<dbReference type="InterPro" id="IPR050228">
    <property type="entry name" value="Carboxylesterase_BioH"/>
</dbReference>
<evidence type="ECO:0000256" key="1">
    <source>
        <dbReference type="SAM" id="MobiDB-lite"/>
    </source>
</evidence>
<dbReference type="PRINTS" id="PR00412">
    <property type="entry name" value="EPOXHYDRLASE"/>
</dbReference>
<feature type="region of interest" description="Disordered" evidence="1">
    <location>
        <begin position="272"/>
        <end position="304"/>
    </location>
</feature>
<dbReference type="InterPro" id="IPR029058">
    <property type="entry name" value="AB_hydrolase_fold"/>
</dbReference>
<dbReference type="InterPro" id="IPR000639">
    <property type="entry name" value="Epox_hydrolase-like"/>
</dbReference>
<dbReference type="EMBL" id="BAABHS010000002">
    <property type="protein sequence ID" value="GAA4949768.1"/>
    <property type="molecule type" value="Genomic_DNA"/>
</dbReference>
<keyword evidence="4" id="KW-1185">Reference proteome</keyword>
<comment type="caution">
    <text evidence="3">The sequence shown here is derived from an EMBL/GenBank/DDBJ whole genome shotgun (WGS) entry which is preliminary data.</text>
</comment>
<feature type="domain" description="AB hydrolase-1" evidence="2">
    <location>
        <begin position="43"/>
        <end position="285"/>
    </location>
</feature>
<evidence type="ECO:0000313" key="3">
    <source>
        <dbReference type="EMBL" id="GAA4949768.1"/>
    </source>
</evidence>
<accession>A0ABP9GXV6</accession>
<dbReference type="PANTHER" id="PTHR43194">
    <property type="entry name" value="HYDROLASE ALPHA/BETA FOLD FAMILY"/>
    <property type="match status" value="1"/>
</dbReference>
<organism evidence="3 4">
    <name type="scientific">Yinghuangia aomiensis</name>
    <dbReference type="NCBI Taxonomy" id="676205"/>
    <lineage>
        <taxon>Bacteria</taxon>
        <taxon>Bacillati</taxon>
        <taxon>Actinomycetota</taxon>
        <taxon>Actinomycetes</taxon>
        <taxon>Kitasatosporales</taxon>
        <taxon>Streptomycetaceae</taxon>
        <taxon>Yinghuangia</taxon>
    </lineage>
</organism>
<dbReference type="InterPro" id="IPR000073">
    <property type="entry name" value="AB_hydrolase_1"/>
</dbReference>
<sequence length="304" mass="31761">MSTPPFLDLPDTARARRVPTPRGAFACLEAAPPAGVPVRGTALLVPGFTGGKEDFIALLDPLAQRGYRVAAVDQRGQYETPGGADDPAAYDRGTLVADLAAFGDALADGHAGVPVHLVGHSFGGLVARSAVLAAPGRYTSLVLMSTGPAAIQDSEAARLAMLEDALGSHTLGQVWDAMRAMDAEAGILPPSDPRVADYLRTRWLANTPAALLAAARQLRTEPDRTPDLAALIVGGLPALVLSGTRDYAWPVPWQAETARRLGVRHAVVDGAAHSPNAEAPEPTAKELADFWDGTARNADGRPPR</sequence>
<dbReference type="GO" id="GO:0016787">
    <property type="term" value="F:hydrolase activity"/>
    <property type="evidence" value="ECO:0007669"/>
    <property type="project" value="UniProtKB-KW"/>
</dbReference>
<dbReference type="Pfam" id="PF12697">
    <property type="entry name" value="Abhydrolase_6"/>
    <property type="match status" value="1"/>
</dbReference>
<dbReference type="Proteomes" id="UP001500466">
    <property type="component" value="Unassembled WGS sequence"/>
</dbReference>
<dbReference type="RefSeq" id="WP_345673813.1">
    <property type="nucleotide sequence ID" value="NZ_BAABHS010000002.1"/>
</dbReference>
<proteinExistence type="predicted"/>
<name>A0ABP9GXV6_9ACTN</name>
<gene>
    <name evidence="3" type="ORF">GCM10023205_07880</name>
</gene>
<protein>
    <submittedName>
        <fullName evidence="3">Alpha/beta hydrolase</fullName>
    </submittedName>
</protein>
<keyword evidence="3" id="KW-0378">Hydrolase</keyword>
<reference evidence="4" key="1">
    <citation type="journal article" date="2019" name="Int. J. Syst. Evol. Microbiol.">
        <title>The Global Catalogue of Microorganisms (GCM) 10K type strain sequencing project: providing services to taxonomists for standard genome sequencing and annotation.</title>
        <authorList>
            <consortium name="The Broad Institute Genomics Platform"/>
            <consortium name="The Broad Institute Genome Sequencing Center for Infectious Disease"/>
            <person name="Wu L."/>
            <person name="Ma J."/>
        </authorList>
    </citation>
    <scope>NUCLEOTIDE SEQUENCE [LARGE SCALE GENOMIC DNA]</scope>
    <source>
        <strain evidence="4">JCM 17986</strain>
    </source>
</reference>
<dbReference type="Gene3D" id="3.40.50.1820">
    <property type="entry name" value="alpha/beta hydrolase"/>
    <property type="match status" value="1"/>
</dbReference>
<evidence type="ECO:0000313" key="4">
    <source>
        <dbReference type="Proteomes" id="UP001500466"/>
    </source>
</evidence>
<dbReference type="PRINTS" id="PR00111">
    <property type="entry name" value="ABHYDROLASE"/>
</dbReference>
<evidence type="ECO:0000259" key="2">
    <source>
        <dbReference type="Pfam" id="PF12697"/>
    </source>
</evidence>